<feature type="transmembrane region" description="Helical" evidence="10">
    <location>
        <begin position="289"/>
        <end position="312"/>
    </location>
</feature>
<dbReference type="GO" id="GO:0006935">
    <property type="term" value="P:chemotaxis"/>
    <property type="evidence" value="ECO:0007669"/>
    <property type="project" value="UniProtKB-KW"/>
</dbReference>
<dbReference type="PROSITE" id="PS50111">
    <property type="entry name" value="CHEMOTAXIS_TRANSDUC_2"/>
    <property type="match status" value="1"/>
</dbReference>
<dbReference type="Gene3D" id="1.10.287.950">
    <property type="entry name" value="Methyl-accepting chemotaxis protein"/>
    <property type="match status" value="1"/>
</dbReference>
<dbReference type="SUPFAM" id="SSF58104">
    <property type="entry name" value="Methyl-accepting chemotaxis protein (MCP) signaling domain"/>
    <property type="match status" value="1"/>
</dbReference>
<dbReference type="BioCyc" id="CSTI499177:GJE9-242-MONOMER"/>
<organism evidence="13 14">
    <name type="scientific">Acetoanaerobium sticklandii (strain ATCC 12662 / DSM 519 / JCM 1433 / CCUG 9281 / NCIMB 10654 / HF)</name>
    <name type="common">Clostridium sticklandii</name>
    <dbReference type="NCBI Taxonomy" id="499177"/>
    <lineage>
        <taxon>Bacteria</taxon>
        <taxon>Bacillati</taxon>
        <taxon>Bacillota</taxon>
        <taxon>Clostridia</taxon>
        <taxon>Peptostreptococcales</taxon>
        <taxon>Filifactoraceae</taxon>
        <taxon>Acetoanaerobium</taxon>
    </lineage>
</organism>
<dbReference type="Gene3D" id="1.10.8.500">
    <property type="entry name" value="HAMP domain in histidine kinase"/>
    <property type="match status" value="1"/>
</dbReference>
<evidence type="ECO:0000313" key="14">
    <source>
        <dbReference type="Proteomes" id="UP000007041"/>
    </source>
</evidence>
<name>E3PUA3_ACESD</name>
<keyword evidence="5 10" id="KW-1133">Transmembrane helix</keyword>
<dbReference type="SUPFAM" id="SSF103190">
    <property type="entry name" value="Sensory domain-like"/>
    <property type="match status" value="1"/>
</dbReference>
<dbReference type="SMART" id="SM00283">
    <property type="entry name" value="MA"/>
    <property type="match status" value="1"/>
</dbReference>
<comment type="similarity">
    <text evidence="8">Belongs to the methyl-accepting chemotaxis (MCP) protein family.</text>
</comment>
<evidence type="ECO:0000256" key="1">
    <source>
        <dbReference type="ARBA" id="ARBA00004651"/>
    </source>
</evidence>
<keyword evidence="3" id="KW-0145">Chemotaxis</keyword>
<dbReference type="PANTHER" id="PTHR32089:SF114">
    <property type="entry name" value="METHYL-ACCEPTING CHEMOTAXIS PROTEIN MCPB"/>
    <property type="match status" value="1"/>
</dbReference>
<evidence type="ECO:0000256" key="3">
    <source>
        <dbReference type="ARBA" id="ARBA00022500"/>
    </source>
</evidence>
<dbReference type="Pfam" id="PF02743">
    <property type="entry name" value="dCache_1"/>
    <property type="match status" value="1"/>
</dbReference>
<accession>E3PUA3</accession>
<dbReference type="CDD" id="cd12912">
    <property type="entry name" value="PDC2_MCP_like"/>
    <property type="match status" value="1"/>
</dbReference>
<evidence type="ECO:0000256" key="8">
    <source>
        <dbReference type="ARBA" id="ARBA00029447"/>
    </source>
</evidence>
<feature type="domain" description="HAMP" evidence="12">
    <location>
        <begin position="309"/>
        <end position="361"/>
    </location>
</feature>
<dbReference type="CDD" id="cd11386">
    <property type="entry name" value="MCP_signal"/>
    <property type="match status" value="1"/>
</dbReference>
<protein>
    <submittedName>
        <fullName evidence="13">Methyl-accepting chemotaxis sensory transducer</fullName>
    </submittedName>
</protein>
<dbReference type="InterPro" id="IPR033479">
    <property type="entry name" value="dCache_1"/>
</dbReference>
<dbReference type="InterPro" id="IPR029151">
    <property type="entry name" value="Sensor-like_sf"/>
</dbReference>
<evidence type="ECO:0000259" key="12">
    <source>
        <dbReference type="PROSITE" id="PS50885"/>
    </source>
</evidence>
<keyword evidence="6 10" id="KW-0472">Membrane</keyword>
<keyword evidence="14" id="KW-1185">Reference proteome</keyword>
<dbReference type="EMBL" id="FP565809">
    <property type="protein sequence ID" value="CBH20364.1"/>
    <property type="molecule type" value="Genomic_DNA"/>
</dbReference>
<dbReference type="GO" id="GO:0005886">
    <property type="term" value="C:plasma membrane"/>
    <property type="evidence" value="ECO:0007669"/>
    <property type="project" value="UniProtKB-SubCell"/>
</dbReference>
<dbReference type="CDD" id="cd06225">
    <property type="entry name" value="HAMP"/>
    <property type="match status" value="1"/>
</dbReference>
<dbReference type="InterPro" id="IPR004089">
    <property type="entry name" value="MCPsignal_dom"/>
</dbReference>
<dbReference type="AlphaFoldDB" id="E3PUA3"/>
<evidence type="ECO:0000256" key="5">
    <source>
        <dbReference type="ARBA" id="ARBA00022989"/>
    </source>
</evidence>
<dbReference type="Proteomes" id="UP000007041">
    <property type="component" value="Chromosome"/>
</dbReference>
<reference evidence="14" key="1">
    <citation type="journal article" date="2010" name="BMC Genomics">
        <title>Clostridium sticklandii, a specialist in amino acid degradation:revisiting its metabolism through its genome sequence.</title>
        <authorList>
            <person name="Fonknechten N."/>
            <person name="Chaussonnerie S."/>
            <person name="Tricot S."/>
            <person name="Lajus A."/>
            <person name="Andreesen J.R."/>
            <person name="Perchat N."/>
            <person name="Pelletier E."/>
            <person name="Gouyvenoux M."/>
            <person name="Barbe V."/>
            <person name="Salanoubat M."/>
            <person name="Le Paslier D."/>
            <person name="Weissenbach J."/>
            <person name="Cohen G.N."/>
            <person name="Kreimeyer A."/>
        </authorList>
    </citation>
    <scope>NUCLEOTIDE SEQUENCE [LARGE SCALE GENOMIC DNA]</scope>
    <source>
        <strain evidence="14">ATCC 12662 / DSM 519 / JCM 1433 / CCUG 9281 / NCIMB 10654 / HF</strain>
    </source>
</reference>
<dbReference type="SMART" id="SM00304">
    <property type="entry name" value="HAMP"/>
    <property type="match status" value="1"/>
</dbReference>
<dbReference type="PROSITE" id="PS50885">
    <property type="entry name" value="HAMP"/>
    <property type="match status" value="1"/>
</dbReference>
<evidence type="ECO:0000256" key="2">
    <source>
        <dbReference type="ARBA" id="ARBA00022475"/>
    </source>
</evidence>
<evidence type="ECO:0000256" key="10">
    <source>
        <dbReference type="SAM" id="Phobius"/>
    </source>
</evidence>
<dbReference type="Pfam" id="PF00672">
    <property type="entry name" value="HAMP"/>
    <property type="match status" value="1"/>
</dbReference>
<evidence type="ECO:0000256" key="9">
    <source>
        <dbReference type="PROSITE-ProRule" id="PRU00284"/>
    </source>
</evidence>
<evidence type="ECO:0000256" key="7">
    <source>
        <dbReference type="ARBA" id="ARBA00023224"/>
    </source>
</evidence>
<sequence>MKMNLKSKIVIMLIILITLPMFVMGLRSTRLAEEKMLEQYLASMQEINNATTTSLENVLEGNAKSLQLHAGNFNLRNILVDPTTEAYLVDAIAAYRDVNPNVLNSFVGTREKKMYISPYIELPADYDPTTRGWYQAADATDEVIWTDPYVDAGTGETVITAAIKIPPSTDGTSPGITGIDLLLSYFSELVGQVKIGETGEAYIIAKDGMIFAHPNPEMIGKNIKDIGFTDETLNTYFETGSGTLDYTDEATKDERFIVYQKFTTADWILVNSVSYKEITAVTDQMTMNIITIGIISLIVAILIGVFATGFVTKAVKEIEQKMKLVADGDFTVTMDVKSNDEIGSLGKSFNIMIAEVKDLMTATIGVSEEVLKASENLAAFAEQTSAASTDVANTVDEIARGASDQAEETETGVQIANSLSEKFEGLADNSKEMNMNAQSTLEVNEDGIKTLEELKQASKVSLESNDRVEKAIVDLDKSATSINAILETITSIASQTNLLALNASIEAARAGEAGRGFAVVADEIRKLAEGSDNAAQEIKIILDKIQNESKHTVNIMQEVKGIYVEQEMSVEKVNSAFGEISASIGKVAQRIEEMTSQVEGLMTEKEKIVSTMENISAVSEETAAASEEVTASMQQQSDAVEQVAQSASGLSSLAAELMEKLSHFKIQ</sequence>
<dbReference type="STRING" id="1511.CLOST_0234"/>
<evidence type="ECO:0000259" key="11">
    <source>
        <dbReference type="PROSITE" id="PS50111"/>
    </source>
</evidence>
<feature type="domain" description="Methyl-accepting transducer" evidence="11">
    <location>
        <begin position="380"/>
        <end position="637"/>
    </location>
</feature>
<proteinExistence type="inferred from homology"/>
<evidence type="ECO:0000256" key="6">
    <source>
        <dbReference type="ARBA" id="ARBA00023136"/>
    </source>
</evidence>
<keyword evidence="4 10" id="KW-0812">Transmembrane</keyword>
<keyword evidence="2" id="KW-1003">Cell membrane</keyword>
<evidence type="ECO:0000256" key="4">
    <source>
        <dbReference type="ARBA" id="ARBA00022692"/>
    </source>
</evidence>
<dbReference type="CDD" id="cd12913">
    <property type="entry name" value="PDC1_MCP_like"/>
    <property type="match status" value="1"/>
</dbReference>
<dbReference type="HOGENOM" id="CLU_000445_107_19_9"/>
<dbReference type="PANTHER" id="PTHR32089">
    <property type="entry name" value="METHYL-ACCEPTING CHEMOTAXIS PROTEIN MCPB"/>
    <property type="match status" value="1"/>
</dbReference>
<dbReference type="Pfam" id="PF00015">
    <property type="entry name" value="MCPsignal"/>
    <property type="match status" value="1"/>
</dbReference>
<gene>
    <name evidence="13" type="ordered locus">CLOST_0234</name>
</gene>
<dbReference type="InterPro" id="IPR003660">
    <property type="entry name" value="HAMP_dom"/>
</dbReference>
<evidence type="ECO:0000313" key="13">
    <source>
        <dbReference type="EMBL" id="CBH20364.1"/>
    </source>
</evidence>
<dbReference type="GO" id="GO:0007165">
    <property type="term" value="P:signal transduction"/>
    <property type="evidence" value="ECO:0007669"/>
    <property type="project" value="UniProtKB-KW"/>
</dbReference>
<dbReference type="Gene3D" id="3.30.450.20">
    <property type="entry name" value="PAS domain"/>
    <property type="match status" value="2"/>
</dbReference>
<comment type="subcellular location">
    <subcellularLocation>
        <location evidence="1">Cell membrane</location>
        <topology evidence="1">Multi-pass membrane protein</topology>
    </subcellularLocation>
</comment>
<dbReference type="KEGG" id="cst:CLOST_0234"/>
<dbReference type="eggNOG" id="COG0840">
    <property type="taxonomic scope" value="Bacteria"/>
</dbReference>
<keyword evidence="7 9" id="KW-0807">Transducer</keyword>